<dbReference type="Proteomes" id="UP001446871">
    <property type="component" value="Unassembled WGS sequence"/>
</dbReference>
<gene>
    <name evidence="2" type="ORF">PG996_003404</name>
</gene>
<evidence type="ECO:0000313" key="3">
    <source>
        <dbReference type="Proteomes" id="UP001446871"/>
    </source>
</evidence>
<evidence type="ECO:0000313" key="2">
    <source>
        <dbReference type="EMBL" id="KAK8077234.1"/>
    </source>
</evidence>
<feature type="signal peptide" evidence="1">
    <location>
        <begin position="1"/>
        <end position="17"/>
    </location>
</feature>
<evidence type="ECO:0008006" key="4">
    <source>
        <dbReference type="Google" id="ProtNLM"/>
    </source>
</evidence>
<accession>A0ABR1W165</accession>
<comment type="caution">
    <text evidence="2">The sequence shown here is derived from an EMBL/GenBank/DDBJ whole genome shotgun (WGS) entry which is preliminary data.</text>
</comment>
<protein>
    <recommendedName>
        <fullName evidence="4">Extracellular membrane protein CFEM domain-containing protein</fullName>
    </recommendedName>
</protein>
<reference evidence="2 3" key="1">
    <citation type="submission" date="2023-01" db="EMBL/GenBank/DDBJ databases">
        <title>Analysis of 21 Apiospora genomes using comparative genomics revels a genus with tremendous synthesis potential of carbohydrate active enzymes and secondary metabolites.</title>
        <authorList>
            <person name="Sorensen T."/>
        </authorList>
    </citation>
    <scope>NUCLEOTIDE SEQUENCE [LARGE SCALE GENOMIC DNA]</scope>
    <source>
        <strain evidence="2 3">CBS 83171</strain>
    </source>
</reference>
<proteinExistence type="predicted"/>
<keyword evidence="3" id="KW-1185">Reference proteome</keyword>
<organism evidence="2 3">
    <name type="scientific">Apiospora saccharicola</name>
    <dbReference type="NCBI Taxonomy" id="335842"/>
    <lineage>
        <taxon>Eukaryota</taxon>
        <taxon>Fungi</taxon>
        <taxon>Dikarya</taxon>
        <taxon>Ascomycota</taxon>
        <taxon>Pezizomycotina</taxon>
        <taxon>Sordariomycetes</taxon>
        <taxon>Xylariomycetidae</taxon>
        <taxon>Amphisphaeriales</taxon>
        <taxon>Apiosporaceae</taxon>
        <taxon>Apiospora</taxon>
    </lineage>
</organism>
<keyword evidence="1" id="KW-0732">Signal</keyword>
<dbReference type="EMBL" id="JAQQWM010000002">
    <property type="protein sequence ID" value="KAK8077234.1"/>
    <property type="molecule type" value="Genomic_DNA"/>
</dbReference>
<sequence>MKRAIFSVVFVVSLATAADVQTVTIGSGGPPDGIPACSSFQDNKCCITSLVCQCYDGKFYKGNSDNKCSPTVGDQIAEFDICEKMSANR</sequence>
<evidence type="ECO:0000256" key="1">
    <source>
        <dbReference type="SAM" id="SignalP"/>
    </source>
</evidence>
<name>A0ABR1W165_9PEZI</name>
<feature type="chain" id="PRO_5045633597" description="Extracellular membrane protein CFEM domain-containing protein" evidence="1">
    <location>
        <begin position="18"/>
        <end position="89"/>
    </location>
</feature>